<accession>A0A1D1UKP9</accession>
<dbReference type="AlphaFoldDB" id="A0A1D1UKP9"/>
<reference evidence="3 4" key="1">
    <citation type="journal article" date="2016" name="Nat. Commun.">
        <title>Extremotolerant tardigrade genome and improved radiotolerance of human cultured cells by tardigrade-unique protein.</title>
        <authorList>
            <person name="Hashimoto T."/>
            <person name="Horikawa D.D."/>
            <person name="Saito Y."/>
            <person name="Kuwahara H."/>
            <person name="Kozuka-Hata H."/>
            <person name="Shin-I T."/>
            <person name="Minakuchi Y."/>
            <person name="Ohishi K."/>
            <person name="Motoyama A."/>
            <person name="Aizu T."/>
            <person name="Enomoto A."/>
            <person name="Kondo K."/>
            <person name="Tanaka S."/>
            <person name="Hara Y."/>
            <person name="Koshikawa S."/>
            <person name="Sagara H."/>
            <person name="Miura T."/>
            <person name="Yokobori S."/>
            <person name="Miyagawa K."/>
            <person name="Suzuki Y."/>
            <person name="Kubo T."/>
            <person name="Oyama M."/>
            <person name="Kohara Y."/>
            <person name="Fujiyama A."/>
            <person name="Arakawa K."/>
            <person name="Katayama T."/>
            <person name="Toyoda A."/>
            <person name="Kunieda T."/>
        </authorList>
    </citation>
    <scope>NUCLEOTIDE SEQUENCE [LARGE SCALE GENOMIC DNA]</scope>
    <source>
        <strain evidence="3 4">YOKOZUNA-1</strain>
    </source>
</reference>
<dbReference type="EMBL" id="BDGG01000001">
    <property type="protein sequence ID" value="GAU88212.1"/>
    <property type="molecule type" value="Genomic_DNA"/>
</dbReference>
<dbReference type="PROSITE" id="PS50228">
    <property type="entry name" value="SUEL_LECTIN"/>
    <property type="match status" value="1"/>
</dbReference>
<dbReference type="Pfam" id="PF02140">
    <property type="entry name" value="SUEL_Lectin"/>
    <property type="match status" value="1"/>
</dbReference>
<sequence>MSSNKFLFVCRVILLFQFSVFIADSVAAELSVAEEKQRIQSVILDEGDQTVIECPRGRVLRIKTAQYRITDEKICGPGFSTCRNNCSGSVISQNLAKRCDLKEKCPVVARGPAQRDSCSTLPEPLCILYTCNTVEEAQSLGNPAETYMEILQSPMCNFKKIRRFCEF</sequence>
<comment type="caution">
    <text evidence="3">The sequence shown here is derived from an EMBL/GenBank/DDBJ whole genome shotgun (WGS) entry which is preliminary data.</text>
</comment>
<dbReference type="CDD" id="cd22823">
    <property type="entry name" value="Gal_Rha_Lectin"/>
    <property type="match status" value="1"/>
</dbReference>
<dbReference type="Proteomes" id="UP000186922">
    <property type="component" value="Unassembled WGS sequence"/>
</dbReference>
<dbReference type="Gene3D" id="2.60.120.740">
    <property type="match status" value="1"/>
</dbReference>
<dbReference type="OrthoDB" id="1100386at2759"/>
<evidence type="ECO:0000259" key="2">
    <source>
        <dbReference type="PROSITE" id="PS50228"/>
    </source>
</evidence>
<gene>
    <name evidence="3" type="primary">RvY_00953</name>
    <name evidence="3" type="synonym">RvY_00953.1</name>
    <name evidence="3" type="ORF">RvY_00953-1</name>
</gene>
<name>A0A1D1UKP9_RAMVA</name>
<dbReference type="GO" id="GO:0030246">
    <property type="term" value="F:carbohydrate binding"/>
    <property type="evidence" value="ECO:0007669"/>
    <property type="project" value="InterPro"/>
</dbReference>
<evidence type="ECO:0000313" key="4">
    <source>
        <dbReference type="Proteomes" id="UP000186922"/>
    </source>
</evidence>
<proteinExistence type="predicted"/>
<organism evidence="3 4">
    <name type="scientific">Ramazzottius varieornatus</name>
    <name type="common">Water bear</name>
    <name type="synonym">Tardigrade</name>
    <dbReference type="NCBI Taxonomy" id="947166"/>
    <lineage>
        <taxon>Eukaryota</taxon>
        <taxon>Metazoa</taxon>
        <taxon>Ecdysozoa</taxon>
        <taxon>Tardigrada</taxon>
        <taxon>Eutardigrada</taxon>
        <taxon>Parachela</taxon>
        <taxon>Hypsibioidea</taxon>
        <taxon>Ramazzottiidae</taxon>
        <taxon>Ramazzottius</taxon>
    </lineage>
</organism>
<evidence type="ECO:0000313" key="3">
    <source>
        <dbReference type="EMBL" id="GAU88212.1"/>
    </source>
</evidence>
<protein>
    <recommendedName>
        <fullName evidence="2">SUEL-type lectin domain-containing protein</fullName>
    </recommendedName>
</protein>
<evidence type="ECO:0000256" key="1">
    <source>
        <dbReference type="SAM" id="SignalP"/>
    </source>
</evidence>
<keyword evidence="1" id="KW-0732">Signal</keyword>
<dbReference type="InterPro" id="IPR000922">
    <property type="entry name" value="Lectin_gal-bd_dom"/>
</dbReference>
<dbReference type="InterPro" id="IPR043159">
    <property type="entry name" value="Lectin_gal-bd_sf"/>
</dbReference>
<feature type="domain" description="SUEL-type lectin" evidence="2">
    <location>
        <begin position="44"/>
        <end position="132"/>
    </location>
</feature>
<feature type="chain" id="PRO_5008897308" description="SUEL-type lectin domain-containing protein" evidence="1">
    <location>
        <begin position="29"/>
        <end position="167"/>
    </location>
</feature>
<keyword evidence="4" id="KW-1185">Reference proteome</keyword>
<feature type="signal peptide" evidence="1">
    <location>
        <begin position="1"/>
        <end position="28"/>
    </location>
</feature>